<evidence type="ECO:0000256" key="2">
    <source>
        <dbReference type="PROSITE-ProRule" id="PRU00169"/>
    </source>
</evidence>
<name>A0A1I4BNW8_9HYPH</name>
<dbReference type="InterPro" id="IPR050595">
    <property type="entry name" value="Bact_response_regulator"/>
</dbReference>
<feature type="modified residue" description="4-aspartylphosphate" evidence="2">
    <location>
        <position position="56"/>
    </location>
</feature>
<dbReference type="GO" id="GO:0000160">
    <property type="term" value="P:phosphorelay signal transduction system"/>
    <property type="evidence" value="ECO:0007669"/>
    <property type="project" value="InterPro"/>
</dbReference>
<dbReference type="InterPro" id="IPR011006">
    <property type="entry name" value="CheY-like_superfamily"/>
</dbReference>
<dbReference type="InterPro" id="IPR001789">
    <property type="entry name" value="Sig_transdc_resp-reg_receiver"/>
</dbReference>
<evidence type="ECO:0000313" key="4">
    <source>
        <dbReference type="EMBL" id="SFK69551.1"/>
    </source>
</evidence>
<dbReference type="PROSITE" id="PS50110">
    <property type="entry name" value="RESPONSE_REGULATORY"/>
    <property type="match status" value="1"/>
</dbReference>
<dbReference type="STRING" id="1612308.SAMN05444581_11587"/>
<evidence type="ECO:0000256" key="1">
    <source>
        <dbReference type="ARBA" id="ARBA00022553"/>
    </source>
</evidence>
<dbReference type="Gene3D" id="3.40.50.2300">
    <property type="match status" value="1"/>
</dbReference>
<dbReference type="SUPFAM" id="SSF52172">
    <property type="entry name" value="CheY-like"/>
    <property type="match status" value="1"/>
</dbReference>
<accession>A0A1I4BNW8</accession>
<dbReference type="AlphaFoldDB" id="A0A1I4BNW8"/>
<sequence length="132" mass="14597">MVDGKMRVLIVDDANLVRLYYRQILEEEGFEVEEALNGLEALERMLVSPADALIVDINMPQMDAITFLGVLRRQALPLSAIPALVTSTETSAHDVAAARAAGANFYHARPIGREILSLYGDVLRRAPMNEFL</sequence>
<dbReference type="Proteomes" id="UP000198755">
    <property type="component" value="Unassembled WGS sequence"/>
</dbReference>
<dbReference type="SMART" id="SM00448">
    <property type="entry name" value="REC"/>
    <property type="match status" value="1"/>
</dbReference>
<dbReference type="EMBL" id="FOSN01000015">
    <property type="protein sequence ID" value="SFK69551.1"/>
    <property type="molecule type" value="Genomic_DNA"/>
</dbReference>
<dbReference type="PANTHER" id="PTHR44591:SF25">
    <property type="entry name" value="CHEMOTAXIS TWO-COMPONENT RESPONSE REGULATOR"/>
    <property type="match status" value="1"/>
</dbReference>
<gene>
    <name evidence="4" type="ORF">SAMN05444581_11587</name>
</gene>
<organism evidence="4 5">
    <name type="scientific">Methylocapsa palsarum</name>
    <dbReference type="NCBI Taxonomy" id="1612308"/>
    <lineage>
        <taxon>Bacteria</taxon>
        <taxon>Pseudomonadati</taxon>
        <taxon>Pseudomonadota</taxon>
        <taxon>Alphaproteobacteria</taxon>
        <taxon>Hyphomicrobiales</taxon>
        <taxon>Beijerinckiaceae</taxon>
        <taxon>Methylocapsa</taxon>
    </lineage>
</organism>
<reference evidence="4 5" key="1">
    <citation type="submission" date="2016-10" db="EMBL/GenBank/DDBJ databases">
        <authorList>
            <person name="de Groot N.N."/>
        </authorList>
    </citation>
    <scope>NUCLEOTIDE SEQUENCE [LARGE SCALE GENOMIC DNA]</scope>
    <source>
        <strain evidence="4 5">NE2</strain>
    </source>
</reference>
<protein>
    <submittedName>
        <fullName evidence="4">Two-component system, chemotaxis family, response regulator CheY</fullName>
    </submittedName>
</protein>
<evidence type="ECO:0000259" key="3">
    <source>
        <dbReference type="PROSITE" id="PS50110"/>
    </source>
</evidence>
<dbReference type="PANTHER" id="PTHR44591">
    <property type="entry name" value="STRESS RESPONSE REGULATOR PROTEIN 1"/>
    <property type="match status" value="1"/>
</dbReference>
<dbReference type="RefSeq" id="WP_342028925.1">
    <property type="nucleotide sequence ID" value="NZ_FOSN01000015.1"/>
</dbReference>
<proteinExistence type="predicted"/>
<dbReference type="Pfam" id="PF00072">
    <property type="entry name" value="Response_reg"/>
    <property type="match status" value="1"/>
</dbReference>
<feature type="domain" description="Response regulatory" evidence="3">
    <location>
        <begin position="7"/>
        <end position="124"/>
    </location>
</feature>
<keyword evidence="1 2" id="KW-0597">Phosphoprotein</keyword>
<keyword evidence="5" id="KW-1185">Reference proteome</keyword>
<evidence type="ECO:0000313" key="5">
    <source>
        <dbReference type="Proteomes" id="UP000198755"/>
    </source>
</evidence>